<dbReference type="Pfam" id="PF02153">
    <property type="entry name" value="PDH_N"/>
    <property type="match status" value="1"/>
</dbReference>
<gene>
    <name evidence="5" type="primary">tyrC</name>
    <name evidence="5" type="ORF">RBATCC27255_01829</name>
</gene>
<protein>
    <submittedName>
        <fullName evidence="5">Arogenate dehydrogenase</fullName>
        <ecNumber evidence="5">1.3.1.43</ecNumber>
    </submittedName>
</protein>
<reference evidence="5" key="1">
    <citation type="journal article" date="2018" name="Environ. Microbiol.">
        <title>Sporulation capability and amylosome conservation among diverse human colonic and rumen isolates of the keystone starch-degrader Ruminococcus bromii.</title>
        <authorList>
            <person name="Mukhopadhya I."/>
            <person name="Morais S."/>
            <person name="Laverde-Gomez J."/>
            <person name="Sheridan P.O."/>
            <person name="Walker A.W."/>
            <person name="Kelly W."/>
            <person name="Klieve A.V."/>
            <person name="Ouwerkerk D."/>
            <person name="Duncan S.H."/>
            <person name="Louis P."/>
            <person name="Koropatkin N."/>
            <person name="Cockburn D."/>
            <person name="Kibler R."/>
            <person name="Cooper P.J."/>
            <person name="Sandoval C."/>
            <person name="Crost E."/>
            <person name="Juge N."/>
            <person name="Bayer E.A."/>
            <person name="Flint H.J."/>
        </authorList>
    </citation>
    <scope>NUCLEOTIDE SEQUENCE [LARGE SCALE GENOMIC DNA]</scope>
    <source>
        <strain evidence="5">ATCC 27255</strain>
    </source>
</reference>
<dbReference type="PROSITE" id="PS51176">
    <property type="entry name" value="PDH_ADH"/>
    <property type="match status" value="1"/>
</dbReference>
<evidence type="ECO:0000256" key="3">
    <source>
        <dbReference type="ARBA" id="ARBA00029440"/>
    </source>
</evidence>
<dbReference type="EC" id="1.3.1.43" evidence="5"/>
<dbReference type="Gene3D" id="3.40.50.720">
    <property type="entry name" value="NAD(P)-binding Rossmann-like Domain"/>
    <property type="match status" value="1"/>
</dbReference>
<keyword evidence="6" id="KW-1185">Reference proteome</keyword>
<dbReference type="PANTHER" id="PTHR21363">
    <property type="entry name" value="PREPHENATE DEHYDROGENASE"/>
    <property type="match status" value="1"/>
</dbReference>
<dbReference type="AlphaFoldDB" id="A0A2N0UIZ2"/>
<dbReference type="InterPro" id="IPR046825">
    <property type="entry name" value="PDH_C"/>
</dbReference>
<comment type="caution">
    <text evidence="5">The sequence shown here is derived from an EMBL/GenBank/DDBJ whole genome shotgun (WGS) entry which is preliminary data.</text>
</comment>
<dbReference type="EMBL" id="NNSR01000073">
    <property type="protein sequence ID" value="PKD26963.1"/>
    <property type="molecule type" value="Genomic_DNA"/>
</dbReference>
<dbReference type="Pfam" id="PF20463">
    <property type="entry name" value="PDH_C"/>
    <property type="match status" value="1"/>
</dbReference>
<feature type="domain" description="Prephenate/arogenate dehydrogenase" evidence="4">
    <location>
        <begin position="1"/>
        <end position="276"/>
    </location>
</feature>
<dbReference type="PANTHER" id="PTHR21363:SF0">
    <property type="entry name" value="PREPHENATE DEHYDROGENASE [NADP(+)]"/>
    <property type="match status" value="1"/>
</dbReference>
<comment type="similarity">
    <text evidence="1">Belongs to the prephenate/arogenate dehydrogenase family.</text>
</comment>
<dbReference type="GO" id="GO:0047794">
    <property type="term" value="F:cyclohexadienyl dehydrogenase activity"/>
    <property type="evidence" value="ECO:0007669"/>
    <property type="project" value="UniProtKB-EC"/>
</dbReference>
<accession>A0A2N0UIZ2</accession>
<evidence type="ECO:0000259" key="4">
    <source>
        <dbReference type="PROSITE" id="PS51176"/>
    </source>
</evidence>
<dbReference type="InterPro" id="IPR008927">
    <property type="entry name" value="6-PGluconate_DH-like_C_sf"/>
</dbReference>
<dbReference type="InterPro" id="IPR046826">
    <property type="entry name" value="PDH_N"/>
</dbReference>
<evidence type="ECO:0000313" key="5">
    <source>
        <dbReference type="EMBL" id="PKD26963.1"/>
    </source>
</evidence>
<dbReference type="GO" id="GO:0070403">
    <property type="term" value="F:NAD+ binding"/>
    <property type="evidence" value="ECO:0007669"/>
    <property type="project" value="InterPro"/>
</dbReference>
<name>A0A2N0UIZ2_9FIRM</name>
<dbReference type="InterPro" id="IPR003099">
    <property type="entry name" value="Prephen_DH"/>
</dbReference>
<proteinExistence type="inferred from homology"/>
<dbReference type="GO" id="GO:0008977">
    <property type="term" value="F:prephenate dehydrogenase (NAD+) activity"/>
    <property type="evidence" value="ECO:0007669"/>
    <property type="project" value="InterPro"/>
</dbReference>
<dbReference type="Gene3D" id="1.10.3660.10">
    <property type="entry name" value="6-phosphogluconate dehydrogenase C-terminal like domain"/>
    <property type="match status" value="1"/>
</dbReference>
<comment type="pathway">
    <text evidence="3">Amino-acid biosynthesis.</text>
</comment>
<dbReference type="RefSeq" id="WP_101029743.1">
    <property type="nucleotide sequence ID" value="NZ_CABMMZ010000073.1"/>
</dbReference>
<keyword evidence="2 5" id="KW-0560">Oxidoreductase</keyword>
<dbReference type="GO" id="GO:0006571">
    <property type="term" value="P:tyrosine biosynthetic process"/>
    <property type="evidence" value="ECO:0007669"/>
    <property type="project" value="InterPro"/>
</dbReference>
<dbReference type="InterPro" id="IPR050812">
    <property type="entry name" value="Preph/Arog_dehydrog"/>
</dbReference>
<dbReference type="InterPro" id="IPR036291">
    <property type="entry name" value="NAD(P)-bd_dom_sf"/>
</dbReference>
<organism evidence="5 6">
    <name type="scientific">Ruminococcus bromii</name>
    <dbReference type="NCBI Taxonomy" id="40518"/>
    <lineage>
        <taxon>Bacteria</taxon>
        <taxon>Bacillati</taxon>
        <taxon>Bacillota</taxon>
        <taxon>Clostridia</taxon>
        <taxon>Eubacteriales</taxon>
        <taxon>Oscillospiraceae</taxon>
        <taxon>Ruminococcus</taxon>
    </lineage>
</organism>
<dbReference type="SUPFAM" id="SSF48179">
    <property type="entry name" value="6-phosphogluconate dehydrogenase C-terminal domain-like"/>
    <property type="match status" value="1"/>
</dbReference>
<evidence type="ECO:0000313" key="6">
    <source>
        <dbReference type="Proteomes" id="UP000233425"/>
    </source>
</evidence>
<evidence type="ECO:0000256" key="1">
    <source>
        <dbReference type="ARBA" id="ARBA00007964"/>
    </source>
</evidence>
<dbReference type="SUPFAM" id="SSF51735">
    <property type="entry name" value="NAD(P)-binding Rossmann-fold domains"/>
    <property type="match status" value="1"/>
</dbReference>
<dbReference type="Proteomes" id="UP000233425">
    <property type="component" value="Unassembled WGS sequence"/>
</dbReference>
<dbReference type="GO" id="GO:0004665">
    <property type="term" value="F:prephenate dehydrogenase (NADP+) activity"/>
    <property type="evidence" value="ECO:0007669"/>
    <property type="project" value="InterPro"/>
</dbReference>
<evidence type="ECO:0000256" key="2">
    <source>
        <dbReference type="ARBA" id="ARBA00023002"/>
    </source>
</evidence>
<sequence length="276" mass="30031">MNIAVVGLGIIGGSFCKAIKKYTDHRVIGINRTKSTAEKALKEGAIDEIGTHESLENADLIILSMYPQAVVDYVSRYGEYIKKGAVVTDVSGIKRAICPQMTELSEKFGFVFAGSHPMAGKETNGFDVSDADLYKNASYIIVPCNAGDSVVNMLSDFAKSIGFGTVKITTPEEHDRMIAFTSQLPHVLACSYVLSPCCPNHKGFSAGSYRDVSRVANINSTLWSELFLENKDPLISELDILIENITKIKDAIKAEDTDALKALLEKGREVKQALGE</sequence>